<comment type="cofactor">
    <cofactor evidence="1">
        <name>FAD</name>
        <dbReference type="ChEBI" id="CHEBI:57692"/>
    </cofactor>
</comment>
<accession>A0A8H7F5F2</accession>
<comment type="caution">
    <text evidence="8">The sequence shown here is derived from an EMBL/GenBank/DDBJ whole genome shotgun (WGS) entry which is preliminary data.</text>
</comment>
<protein>
    <recommendedName>
        <fullName evidence="7">FAD-binding PCMH-type domain-containing protein</fullName>
    </recommendedName>
</protein>
<dbReference type="GO" id="GO:0016491">
    <property type="term" value="F:oxidoreductase activity"/>
    <property type="evidence" value="ECO:0007669"/>
    <property type="project" value="UniProtKB-KW"/>
</dbReference>
<dbReference type="Gene3D" id="3.40.462.20">
    <property type="match status" value="1"/>
</dbReference>
<dbReference type="PROSITE" id="PS51387">
    <property type="entry name" value="FAD_PCMH"/>
    <property type="match status" value="1"/>
</dbReference>
<evidence type="ECO:0000256" key="1">
    <source>
        <dbReference type="ARBA" id="ARBA00001974"/>
    </source>
</evidence>
<dbReference type="PANTHER" id="PTHR42973:SF39">
    <property type="entry name" value="FAD-BINDING PCMH-TYPE DOMAIN-CONTAINING PROTEIN"/>
    <property type="match status" value="1"/>
</dbReference>
<dbReference type="InterPro" id="IPR016166">
    <property type="entry name" value="FAD-bd_PCMH"/>
</dbReference>
<dbReference type="GO" id="GO:0071949">
    <property type="term" value="F:FAD binding"/>
    <property type="evidence" value="ECO:0007669"/>
    <property type="project" value="InterPro"/>
</dbReference>
<keyword evidence="3" id="KW-0285">Flavoprotein</keyword>
<comment type="similarity">
    <text evidence="2">Belongs to the oxygen-dependent FAD-linked oxidoreductase family.</text>
</comment>
<proteinExistence type="inferred from homology"/>
<evidence type="ECO:0000256" key="3">
    <source>
        <dbReference type="ARBA" id="ARBA00022630"/>
    </source>
</evidence>
<dbReference type="Proteomes" id="UP000629468">
    <property type="component" value="Unassembled WGS sequence"/>
</dbReference>
<evidence type="ECO:0000256" key="4">
    <source>
        <dbReference type="ARBA" id="ARBA00022827"/>
    </source>
</evidence>
<feature type="signal peptide" evidence="6">
    <location>
        <begin position="1"/>
        <end position="21"/>
    </location>
</feature>
<reference evidence="8 9" key="1">
    <citation type="journal article" name="Sci. Rep.">
        <title>Telomere-to-telomere assembled and centromere annotated genomes of the two main subspecies of the button mushroom Agaricus bisporus reveal especially polymorphic chromosome ends.</title>
        <authorList>
            <person name="Sonnenberg A.S.M."/>
            <person name="Sedaghat-Telgerd N."/>
            <person name="Lavrijssen B."/>
            <person name="Ohm R.A."/>
            <person name="Hendrickx P.M."/>
            <person name="Scholtmeijer K."/>
            <person name="Baars J.J.P."/>
            <person name="van Peer A."/>
        </authorList>
    </citation>
    <scope>NUCLEOTIDE SEQUENCE [LARGE SCALE GENOMIC DNA]</scope>
    <source>
        <strain evidence="8 9">H119_p4</strain>
    </source>
</reference>
<dbReference type="InterPro" id="IPR050416">
    <property type="entry name" value="FAD-linked_Oxidoreductase"/>
</dbReference>
<name>A0A8H7F5F2_AGABI</name>
<sequence length="583" mass="63247">MRLKALLDFVILVSTWSKGDGKCRCIYNEPCWPTEQDFASLSSHLSQPLLRPVPPASACYPFHNPSGNCSDVQSHRRDSIWRTDQPGAYENINFESHIFQNGSISACYLNTTFGIPCEQGNVPPVGVDARTVEDVKVAVKFAGQHNLRLVVKNTGSGRNAFMIWTHHLKNITYTAEFIPEGGSRKDAVPGLTVGAGVQWYEAYTAAAQNNRFVVGGISATGSNGAAGGWIMGGGHSVFSPKFGLGEFSTNALLRCIADWGCARVDNAVEFTIVKPNGDYAVVNSHHNQDLFWALRGGGPGSWGVLISVTYKTHDLFPLVFSTLNVTFSTPDAATSIVTELVRLSPILSDLGWGGYGVFSNMSLFLEFPSPNASWADVKSTILPLFDLAMNASHDPDAVATTTPLANPYELLNPSDGTESQDDPEVGGLAELGSRLLSRNAAELRPEETARLLLSFDFVEVHFVAGGAVGRVEPDSVALNPGWRKAVALVRTAGSWEEGTSAKAINRIQQGLAQDVTALDHISPDSATYMNEASLHELDFKKSFFGNHYDKLKAIKRKYDPRSLFIVAEGIASDEWDDALTCPR</sequence>
<organism evidence="8 9">
    <name type="scientific">Agaricus bisporus var. burnettii</name>
    <dbReference type="NCBI Taxonomy" id="192524"/>
    <lineage>
        <taxon>Eukaryota</taxon>
        <taxon>Fungi</taxon>
        <taxon>Dikarya</taxon>
        <taxon>Basidiomycota</taxon>
        <taxon>Agaricomycotina</taxon>
        <taxon>Agaricomycetes</taxon>
        <taxon>Agaricomycetidae</taxon>
        <taxon>Agaricales</taxon>
        <taxon>Agaricineae</taxon>
        <taxon>Agaricaceae</taxon>
        <taxon>Agaricus</taxon>
    </lineage>
</organism>
<evidence type="ECO:0000313" key="8">
    <source>
        <dbReference type="EMBL" id="KAF7777753.1"/>
    </source>
</evidence>
<dbReference type="InterPro" id="IPR036318">
    <property type="entry name" value="FAD-bd_PCMH-like_sf"/>
</dbReference>
<dbReference type="Gene3D" id="3.30.465.10">
    <property type="match status" value="2"/>
</dbReference>
<evidence type="ECO:0000256" key="2">
    <source>
        <dbReference type="ARBA" id="ARBA00005466"/>
    </source>
</evidence>
<dbReference type="EMBL" id="JABXXO010000005">
    <property type="protein sequence ID" value="KAF7777753.1"/>
    <property type="molecule type" value="Genomic_DNA"/>
</dbReference>
<feature type="domain" description="FAD-binding PCMH-type" evidence="7">
    <location>
        <begin position="119"/>
        <end position="315"/>
    </location>
</feature>
<keyword evidence="6" id="KW-0732">Signal</keyword>
<dbReference type="InterPro" id="IPR016169">
    <property type="entry name" value="FAD-bd_PCMH_sub2"/>
</dbReference>
<dbReference type="InterPro" id="IPR012951">
    <property type="entry name" value="BBE"/>
</dbReference>
<evidence type="ECO:0000259" key="7">
    <source>
        <dbReference type="PROSITE" id="PS51387"/>
    </source>
</evidence>
<keyword evidence="5" id="KW-0560">Oxidoreductase</keyword>
<dbReference type="AlphaFoldDB" id="A0A8H7F5F2"/>
<gene>
    <name evidence="8" type="ORF">Agabi119p4_3825</name>
</gene>
<dbReference type="PANTHER" id="PTHR42973">
    <property type="entry name" value="BINDING OXIDOREDUCTASE, PUTATIVE (AFU_ORTHOLOGUE AFUA_1G17690)-RELATED"/>
    <property type="match status" value="1"/>
</dbReference>
<evidence type="ECO:0000256" key="5">
    <source>
        <dbReference type="ARBA" id="ARBA00023002"/>
    </source>
</evidence>
<dbReference type="Pfam" id="PF08031">
    <property type="entry name" value="BBE"/>
    <property type="match status" value="1"/>
</dbReference>
<evidence type="ECO:0000313" key="9">
    <source>
        <dbReference type="Proteomes" id="UP000629468"/>
    </source>
</evidence>
<feature type="chain" id="PRO_5034153167" description="FAD-binding PCMH-type domain-containing protein" evidence="6">
    <location>
        <begin position="22"/>
        <end position="583"/>
    </location>
</feature>
<evidence type="ECO:0000256" key="6">
    <source>
        <dbReference type="SAM" id="SignalP"/>
    </source>
</evidence>
<dbReference type="SUPFAM" id="SSF56176">
    <property type="entry name" value="FAD-binding/transporter-associated domain-like"/>
    <property type="match status" value="1"/>
</dbReference>
<keyword evidence="4" id="KW-0274">FAD</keyword>